<organism evidence="2 3">
    <name type="scientific">Smittium simulii</name>
    <dbReference type="NCBI Taxonomy" id="133385"/>
    <lineage>
        <taxon>Eukaryota</taxon>
        <taxon>Fungi</taxon>
        <taxon>Fungi incertae sedis</taxon>
        <taxon>Zoopagomycota</taxon>
        <taxon>Kickxellomycotina</taxon>
        <taxon>Harpellomycetes</taxon>
        <taxon>Harpellales</taxon>
        <taxon>Legeriomycetaceae</taxon>
        <taxon>Smittium</taxon>
    </lineage>
</organism>
<comment type="caution">
    <text evidence="2">The sequence shown here is derived from an EMBL/GenBank/DDBJ whole genome shotgun (WGS) entry which is preliminary data.</text>
</comment>
<dbReference type="AlphaFoldDB" id="A0A2T9Y4P3"/>
<dbReference type="InterPro" id="IPR005301">
    <property type="entry name" value="MOB_kinase_act_fam"/>
</dbReference>
<evidence type="ECO:0000313" key="2">
    <source>
        <dbReference type="EMBL" id="PVU87287.1"/>
    </source>
</evidence>
<accession>A0A2T9Y4P3</accession>
<dbReference type="SUPFAM" id="SSF101152">
    <property type="entry name" value="Mob1/phocein"/>
    <property type="match status" value="1"/>
</dbReference>
<evidence type="ECO:0000313" key="3">
    <source>
        <dbReference type="Proteomes" id="UP000245383"/>
    </source>
</evidence>
<dbReference type="STRING" id="133385.A0A2T9Y4P3"/>
<reference evidence="2 3" key="1">
    <citation type="journal article" date="2018" name="MBio">
        <title>Comparative Genomics Reveals the Core Gene Toolbox for the Fungus-Insect Symbiosis.</title>
        <authorList>
            <person name="Wang Y."/>
            <person name="Stata M."/>
            <person name="Wang W."/>
            <person name="Stajich J.E."/>
            <person name="White M.M."/>
            <person name="Moncalvo J.M."/>
        </authorList>
    </citation>
    <scope>NUCLEOTIDE SEQUENCE [LARGE SCALE GENOMIC DNA]</scope>
    <source>
        <strain evidence="2 3">SWE-8-4</strain>
    </source>
</reference>
<keyword evidence="1" id="KW-0862">Zinc</keyword>
<dbReference type="EMBL" id="MBFR01000522">
    <property type="protein sequence ID" value="PVU87287.1"/>
    <property type="molecule type" value="Genomic_DNA"/>
</dbReference>
<gene>
    <name evidence="2" type="ORF">BB561_006398</name>
</gene>
<name>A0A2T9Y4P3_9FUNG</name>
<sequence>MEKGFNEKVGVTSRFQLKQFGENSLGKDVLKEAVTLPEGEDINEWVACHVLDFYNHTNMLYSSIAHSCNQQSCPVMSAGSKYEYLWNDKNHPKSPIRMSAFDYITKLMFWINQQIENESYFPSKQGNLFRDDFISVIAPTIFRRLLRVYSHMYYHHLAEISKYGLKTMLNTSFHHFVLFATKFHLIEYNEFAPVREIIKNLL</sequence>
<keyword evidence="3" id="KW-1185">Reference proteome</keyword>
<proteinExistence type="predicted"/>
<evidence type="ECO:0008006" key="4">
    <source>
        <dbReference type="Google" id="ProtNLM"/>
    </source>
</evidence>
<feature type="binding site" evidence="1">
    <location>
        <position position="151"/>
    </location>
    <ligand>
        <name>Zn(2+)</name>
        <dbReference type="ChEBI" id="CHEBI:29105"/>
    </ligand>
</feature>
<feature type="binding site" evidence="1">
    <location>
        <position position="156"/>
    </location>
    <ligand>
        <name>Zn(2+)</name>
        <dbReference type="ChEBI" id="CHEBI:29105"/>
    </ligand>
</feature>
<protein>
    <recommendedName>
        <fullName evidence="4">Mob1/phocein</fullName>
    </recommendedName>
</protein>
<dbReference type="Pfam" id="PF03637">
    <property type="entry name" value="Mob1_phocein"/>
    <property type="match status" value="1"/>
</dbReference>
<dbReference type="OrthoDB" id="8170117at2759"/>
<keyword evidence="1" id="KW-0479">Metal-binding</keyword>
<dbReference type="Proteomes" id="UP000245383">
    <property type="component" value="Unassembled WGS sequence"/>
</dbReference>
<dbReference type="InterPro" id="IPR036703">
    <property type="entry name" value="MOB_kinase_act_sf"/>
</dbReference>
<evidence type="ECO:0000256" key="1">
    <source>
        <dbReference type="PIRSR" id="PIRSR605301-1"/>
    </source>
</evidence>
<feature type="binding site" evidence="1">
    <location>
        <position position="73"/>
    </location>
    <ligand>
        <name>Zn(2+)</name>
        <dbReference type="ChEBI" id="CHEBI:29105"/>
    </ligand>
</feature>
<dbReference type="Gene3D" id="1.20.140.30">
    <property type="entry name" value="MOB kinase activator"/>
    <property type="match status" value="1"/>
</dbReference>
<dbReference type="PANTHER" id="PTHR22599">
    <property type="entry name" value="MPS ONE BINDER KINASE ACTIVATOR-LIKE MOB"/>
    <property type="match status" value="1"/>
</dbReference>
<feature type="binding site" evidence="1">
    <location>
        <position position="68"/>
    </location>
    <ligand>
        <name>Zn(2+)</name>
        <dbReference type="ChEBI" id="CHEBI:29105"/>
    </ligand>
</feature>
<dbReference type="SMART" id="SM01388">
    <property type="entry name" value="Mob1_phocein"/>
    <property type="match status" value="1"/>
</dbReference>